<organism evidence="14 15">
    <name type="scientific">Ameca splendens</name>
    <dbReference type="NCBI Taxonomy" id="208324"/>
    <lineage>
        <taxon>Eukaryota</taxon>
        <taxon>Metazoa</taxon>
        <taxon>Chordata</taxon>
        <taxon>Craniata</taxon>
        <taxon>Vertebrata</taxon>
        <taxon>Euteleostomi</taxon>
        <taxon>Actinopterygii</taxon>
        <taxon>Neopterygii</taxon>
        <taxon>Teleostei</taxon>
        <taxon>Neoteleostei</taxon>
        <taxon>Acanthomorphata</taxon>
        <taxon>Ovalentaria</taxon>
        <taxon>Atherinomorphae</taxon>
        <taxon>Cyprinodontiformes</taxon>
        <taxon>Goodeidae</taxon>
        <taxon>Ameca</taxon>
    </lineage>
</organism>
<sequence length="226" mass="26208">MQYGYIVKELKAAHSTNLSREHNATAFKTMAMRYSTAYAESEYTDRDTDREEDEPEPQQESEEDEEEGSCATVLTIHQEDSQEERESEEEEMEEKEGRLWMKTEVPHGELALLLAQSDILHAGDATLKAEGFRLLLENRTEYGDNRQFLWRLARSYKDMYESAKDKLEKSSYAQKGREEAELALKNNSLNVESHKWFAVLTRLALEHESMHSKLKSGHILKVMQPN</sequence>
<evidence type="ECO:0000256" key="13">
    <source>
        <dbReference type="SAM" id="MobiDB-lite"/>
    </source>
</evidence>
<name>A0ABV0Z502_9TELE</name>
<dbReference type="Proteomes" id="UP001469553">
    <property type="component" value="Unassembled WGS sequence"/>
</dbReference>
<evidence type="ECO:0000256" key="10">
    <source>
        <dbReference type="ARBA" id="ARBA00023136"/>
    </source>
</evidence>
<dbReference type="PANTHER" id="PTHR16056:SF18">
    <property type="entry name" value="REGULATOR OF MICROTUBULE DYNAMICS PROTEIN 3"/>
    <property type="match status" value="1"/>
</dbReference>
<evidence type="ECO:0000256" key="11">
    <source>
        <dbReference type="ARBA" id="ARBA00023212"/>
    </source>
</evidence>
<gene>
    <name evidence="14" type="ORF">AMECASPLE_030124</name>
</gene>
<evidence type="ECO:0000256" key="3">
    <source>
        <dbReference type="ARBA" id="ARBA00004647"/>
    </source>
</evidence>
<evidence type="ECO:0000256" key="7">
    <source>
        <dbReference type="ARBA" id="ARBA00022989"/>
    </source>
</evidence>
<protein>
    <submittedName>
        <fullName evidence="14">Uncharacterized protein</fullName>
    </submittedName>
</protein>
<keyword evidence="7" id="KW-1133">Transmembrane helix</keyword>
<evidence type="ECO:0000256" key="9">
    <source>
        <dbReference type="ARBA" id="ARBA00023128"/>
    </source>
</evidence>
<evidence type="ECO:0000313" key="14">
    <source>
        <dbReference type="EMBL" id="MEQ2300857.1"/>
    </source>
</evidence>
<keyword evidence="11" id="KW-0206">Cytoskeleton</keyword>
<comment type="caution">
    <text evidence="14">The sequence shown here is derived from an EMBL/GenBank/DDBJ whole genome shotgun (WGS) entry which is preliminary data.</text>
</comment>
<evidence type="ECO:0000256" key="6">
    <source>
        <dbReference type="ARBA" id="ARBA00022787"/>
    </source>
</evidence>
<evidence type="ECO:0000256" key="2">
    <source>
        <dbReference type="ARBA" id="ARBA00004572"/>
    </source>
</evidence>
<dbReference type="EMBL" id="JAHRIP010050565">
    <property type="protein sequence ID" value="MEQ2300857.1"/>
    <property type="molecule type" value="Genomic_DNA"/>
</dbReference>
<accession>A0ABV0Z502</accession>
<keyword evidence="10" id="KW-0472">Membrane</keyword>
<feature type="compositionally biased region" description="Acidic residues" evidence="13">
    <location>
        <begin position="50"/>
        <end position="68"/>
    </location>
</feature>
<comment type="subcellular location">
    <subcellularLocation>
        <location evidence="3">Cytoplasm</location>
        <location evidence="3">Cytoskeleton</location>
        <location evidence="3">Spindle pole</location>
    </subcellularLocation>
    <subcellularLocation>
        <location evidence="2">Mitochondrion outer membrane</location>
        <topology evidence="2">Single-pass membrane protein</topology>
    </subcellularLocation>
    <subcellularLocation>
        <location evidence="1">Nucleus</location>
    </subcellularLocation>
</comment>
<keyword evidence="9" id="KW-0496">Mitochondrion</keyword>
<proteinExistence type="predicted"/>
<evidence type="ECO:0000256" key="4">
    <source>
        <dbReference type="ARBA" id="ARBA00022490"/>
    </source>
</evidence>
<evidence type="ECO:0000256" key="8">
    <source>
        <dbReference type="ARBA" id="ARBA00023054"/>
    </source>
</evidence>
<evidence type="ECO:0000256" key="1">
    <source>
        <dbReference type="ARBA" id="ARBA00004123"/>
    </source>
</evidence>
<keyword evidence="8" id="KW-0175">Coiled coil</keyword>
<feature type="region of interest" description="Disordered" evidence="13">
    <location>
        <begin position="39"/>
        <end position="97"/>
    </location>
</feature>
<dbReference type="Pfam" id="PF21033">
    <property type="entry name" value="RMD1-3"/>
    <property type="match status" value="1"/>
</dbReference>
<keyword evidence="5" id="KW-0812">Transmembrane</keyword>
<evidence type="ECO:0000313" key="15">
    <source>
        <dbReference type="Proteomes" id="UP001469553"/>
    </source>
</evidence>
<keyword evidence="15" id="KW-1185">Reference proteome</keyword>
<feature type="compositionally biased region" description="Acidic residues" evidence="13">
    <location>
        <begin position="81"/>
        <end position="94"/>
    </location>
</feature>
<keyword evidence="6" id="KW-1000">Mitochondrion outer membrane</keyword>
<reference evidence="14 15" key="1">
    <citation type="submission" date="2021-06" db="EMBL/GenBank/DDBJ databases">
        <authorList>
            <person name="Palmer J.M."/>
        </authorList>
    </citation>
    <scope>NUCLEOTIDE SEQUENCE [LARGE SCALE GENOMIC DNA]</scope>
    <source>
        <strain evidence="14 15">AS_MEX2019</strain>
        <tissue evidence="14">Muscle</tissue>
    </source>
</reference>
<keyword evidence="12" id="KW-0539">Nucleus</keyword>
<dbReference type="PANTHER" id="PTHR16056">
    <property type="entry name" value="REGULATOR OF MICROTUBULE DYNAMICS PROTEIN"/>
    <property type="match status" value="1"/>
</dbReference>
<keyword evidence="4" id="KW-0963">Cytoplasm</keyword>
<dbReference type="InterPro" id="IPR049039">
    <property type="entry name" value="RMD1-3_a_helical_rpt"/>
</dbReference>
<evidence type="ECO:0000256" key="12">
    <source>
        <dbReference type="ARBA" id="ARBA00023242"/>
    </source>
</evidence>
<evidence type="ECO:0000256" key="5">
    <source>
        <dbReference type="ARBA" id="ARBA00022692"/>
    </source>
</evidence>